<organism evidence="6 7">
    <name type="scientific">Candidatus Phycorickettsia trachydisci</name>
    <dbReference type="NCBI Taxonomy" id="2115978"/>
    <lineage>
        <taxon>Bacteria</taxon>
        <taxon>Pseudomonadati</taxon>
        <taxon>Pseudomonadota</taxon>
        <taxon>Alphaproteobacteria</taxon>
        <taxon>Rickettsiales</taxon>
        <taxon>Rickettsiaceae</taxon>
        <taxon>Candidatus Phycorickettsia</taxon>
    </lineage>
</organism>
<keyword evidence="2" id="KW-0671">Queuosine biosynthesis</keyword>
<dbReference type="Gene3D" id="3.30.1130.10">
    <property type="match status" value="2"/>
</dbReference>
<dbReference type="Pfam" id="PF14489">
    <property type="entry name" value="QueF"/>
    <property type="match status" value="1"/>
</dbReference>
<evidence type="ECO:0000256" key="1">
    <source>
        <dbReference type="ARBA" id="ARBA00022490"/>
    </source>
</evidence>
<dbReference type="NCBIfam" id="TIGR03138">
    <property type="entry name" value="QueF"/>
    <property type="match status" value="1"/>
</dbReference>
<evidence type="ECO:0000313" key="6">
    <source>
        <dbReference type="EMBL" id="AVP87919.1"/>
    </source>
</evidence>
<keyword evidence="4" id="KW-0560">Oxidoreductase</keyword>
<dbReference type="KEGG" id="ptc:phytr_9910"/>
<dbReference type="GO" id="GO:0008616">
    <property type="term" value="P:tRNA queuosine(34) biosynthetic process"/>
    <property type="evidence" value="ECO:0007669"/>
    <property type="project" value="UniProtKB-KW"/>
</dbReference>
<accession>A0A2P1P9H3</accession>
<dbReference type="RefSeq" id="WP_106874755.1">
    <property type="nucleotide sequence ID" value="NZ_CP027845.1"/>
</dbReference>
<evidence type="ECO:0000256" key="4">
    <source>
        <dbReference type="ARBA" id="ARBA00023002"/>
    </source>
</evidence>
<dbReference type="GO" id="GO:0005737">
    <property type="term" value="C:cytoplasm"/>
    <property type="evidence" value="ECO:0007669"/>
    <property type="project" value="InterPro"/>
</dbReference>
<dbReference type="Proteomes" id="UP000241762">
    <property type="component" value="Chromosome"/>
</dbReference>
<evidence type="ECO:0000313" key="7">
    <source>
        <dbReference type="Proteomes" id="UP000241762"/>
    </source>
</evidence>
<evidence type="ECO:0000256" key="3">
    <source>
        <dbReference type="ARBA" id="ARBA00022857"/>
    </source>
</evidence>
<dbReference type="InterPro" id="IPR016428">
    <property type="entry name" value="QueF_type2"/>
</dbReference>
<dbReference type="Pfam" id="PF14819">
    <property type="entry name" value="QueF_N"/>
    <property type="match status" value="1"/>
</dbReference>
<sequence>MSLDLSILGKKVDAPESYNPAILFPISRSGQRAEFANKIEFKGVDIWYAYEISWLNPKGKPQVALGRFIFDANSENIVESKSLKLYLNSLNNFNVENMQTLQNIIKGDLSKASSSDVDVTLFSVKDKFEFLEYDGIYLDDLDVEINYEKKVDTSYLKKSDTLVKEKVYTDLFKANCLVTHQADWATLFIEYEGHKIDHEGLLKYLISYRNHNSFHEHCVEHIYADLLTILKPTFLNVYAKFTRRGGLDITPYRTNQTLKLPSFGRTTRQ</sequence>
<evidence type="ECO:0000256" key="2">
    <source>
        <dbReference type="ARBA" id="ARBA00022785"/>
    </source>
</evidence>
<dbReference type="PIRSF" id="PIRSF004750">
    <property type="entry name" value="Nitrile_oxidored_YqcD_prd"/>
    <property type="match status" value="1"/>
</dbReference>
<dbReference type="InterPro" id="IPR050084">
    <property type="entry name" value="NADPH_dep_7-cyano-7-deazaG_red"/>
</dbReference>
<dbReference type="InterPro" id="IPR029500">
    <property type="entry name" value="QueF"/>
</dbReference>
<dbReference type="InterPro" id="IPR043133">
    <property type="entry name" value="GTP-CH-I_C/QueF"/>
</dbReference>
<dbReference type="GO" id="GO:0033739">
    <property type="term" value="F:preQ1 synthase activity"/>
    <property type="evidence" value="ECO:0007669"/>
    <property type="project" value="InterPro"/>
</dbReference>
<feature type="domain" description="NADPH-dependent 7-cyano-7-deazaguanine reductase N-terminal" evidence="5">
    <location>
        <begin position="16"/>
        <end position="121"/>
    </location>
</feature>
<keyword evidence="1" id="KW-0963">Cytoplasm</keyword>
<keyword evidence="7" id="KW-1185">Reference proteome</keyword>
<gene>
    <name evidence="6" type="ORF">phytr_9910</name>
</gene>
<keyword evidence="3" id="KW-0521">NADP</keyword>
<name>A0A2P1P9H3_9RICK</name>
<dbReference type="PANTHER" id="PTHR34354:SF1">
    <property type="entry name" value="NADPH-DEPENDENT 7-CYANO-7-DEAZAGUANINE REDUCTASE"/>
    <property type="match status" value="1"/>
</dbReference>
<protein>
    <submittedName>
        <fullName evidence="6">7-cyano-7-deazaguanine reductase</fullName>
    </submittedName>
</protein>
<dbReference type="AlphaFoldDB" id="A0A2P1P9H3"/>
<evidence type="ECO:0000259" key="5">
    <source>
        <dbReference type="Pfam" id="PF14819"/>
    </source>
</evidence>
<reference evidence="6 7" key="1">
    <citation type="submission" date="2018-03" db="EMBL/GenBank/DDBJ databases">
        <title>A gene transfer event suggests a long-term partnership between eustigmatophyte algae and a novel lineage of endosymbiotic bacteria.</title>
        <authorList>
            <person name="Yurchenko T."/>
            <person name="Sevcikova T."/>
            <person name="Pribyl P."/>
            <person name="El Karkouri K."/>
            <person name="Klimes V."/>
            <person name="Amaral R."/>
            <person name="Zbrankova V."/>
            <person name="Kim E."/>
            <person name="Raoult D."/>
            <person name="Santos L.M.A."/>
            <person name="Elias M."/>
        </authorList>
    </citation>
    <scope>NUCLEOTIDE SEQUENCE [LARGE SCALE GENOMIC DNA]</scope>
    <source>
        <strain evidence="6">CCALA 838</strain>
    </source>
</reference>
<dbReference type="OrthoDB" id="9789995at2"/>
<dbReference type="EMBL" id="CP027845">
    <property type="protein sequence ID" value="AVP87919.1"/>
    <property type="molecule type" value="Genomic_DNA"/>
</dbReference>
<dbReference type="PANTHER" id="PTHR34354">
    <property type="entry name" value="NADPH-DEPENDENT 7-CYANO-7-DEAZAGUANINE REDUCTASE"/>
    <property type="match status" value="1"/>
</dbReference>
<dbReference type="SUPFAM" id="SSF55620">
    <property type="entry name" value="Tetrahydrobiopterin biosynthesis enzymes-like"/>
    <property type="match status" value="1"/>
</dbReference>
<proteinExistence type="predicted"/>
<dbReference type="InterPro" id="IPR029139">
    <property type="entry name" value="QueF_N"/>
</dbReference>